<evidence type="ECO:0000313" key="2">
    <source>
        <dbReference type="Proteomes" id="UP001428817"/>
    </source>
</evidence>
<reference evidence="2" key="1">
    <citation type="journal article" date="2019" name="Int. J. Syst. Evol. Microbiol.">
        <title>The Global Catalogue of Microorganisms (GCM) 10K type strain sequencing project: providing services to taxonomists for standard genome sequencing and annotation.</title>
        <authorList>
            <consortium name="The Broad Institute Genomics Platform"/>
            <consortium name="The Broad Institute Genome Sequencing Center for Infectious Disease"/>
            <person name="Wu L."/>
            <person name="Ma J."/>
        </authorList>
    </citation>
    <scope>NUCLEOTIDE SEQUENCE [LARGE SCALE GENOMIC DNA]</scope>
    <source>
        <strain evidence="2">JCM 18303</strain>
    </source>
</reference>
<comment type="caution">
    <text evidence="1">The sequence shown here is derived from an EMBL/GenBank/DDBJ whole genome shotgun (WGS) entry which is preliminary data.</text>
</comment>
<evidence type="ECO:0008006" key="3">
    <source>
        <dbReference type="Google" id="ProtNLM"/>
    </source>
</evidence>
<dbReference type="InterPro" id="IPR029063">
    <property type="entry name" value="SAM-dependent_MTases_sf"/>
</dbReference>
<dbReference type="Pfam" id="PF13489">
    <property type="entry name" value="Methyltransf_23"/>
    <property type="match status" value="1"/>
</dbReference>
<dbReference type="EMBL" id="BAABJP010000043">
    <property type="protein sequence ID" value="GAA5169142.1"/>
    <property type="molecule type" value="Genomic_DNA"/>
</dbReference>
<gene>
    <name evidence="1" type="ORF">GCM10023321_64230</name>
</gene>
<accession>A0ABP9QY00</accession>
<dbReference type="Proteomes" id="UP001428817">
    <property type="component" value="Unassembled WGS sequence"/>
</dbReference>
<keyword evidence="2" id="KW-1185">Reference proteome</keyword>
<dbReference type="RefSeq" id="WP_185063400.1">
    <property type="nucleotide sequence ID" value="NZ_BAABJP010000043.1"/>
</dbReference>
<protein>
    <recommendedName>
        <fullName evidence="3">Methyltransferase family protein</fullName>
    </recommendedName>
</protein>
<dbReference type="SUPFAM" id="SSF53335">
    <property type="entry name" value="S-adenosyl-L-methionine-dependent methyltransferases"/>
    <property type="match status" value="1"/>
</dbReference>
<dbReference type="Gene3D" id="3.40.50.150">
    <property type="entry name" value="Vaccinia Virus protein VP39"/>
    <property type="match status" value="1"/>
</dbReference>
<organism evidence="1 2">
    <name type="scientific">Pseudonocardia eucalypti</name>
    <dbReference type="NCBI Taxonomy" id="648755"/>
    <lineage>
        <taxon>Bacteria</taxon>
        <taxon>Bacillati</taxon>
        <taxon>Actinomycetota</taxon>
        <taxon>Actinomycetes</taxon>
        <taxon>Pseudonocardiales</taxon>
        <taxon>Pseudonocardiaceae</taxon>
        <taxon>Pseudonocardia</taxon>
    </lineage>
</organism>
<evidence type="ECO:0000313" key="1">
    <source>
        <dbReference type="EMBL" id="GAA5169142.1"/>
    </source>
</evidence>
<proteinExistence type="predicted"/>
<name>A0ABP9QY00_9PSEU</name>
<dbReference type="CDD" id="cd02440">
    <property type="entry name" value="AdoMet_MTases"/>
    <property type="match status" value="1"/>
</dbReference>
<sequence length="195" mass="21745">MKDTTEGAYTERLVRFQGAAWKRVLDVQAPYRWKLRRMLGDRVTLDVGCGIGRNLVNLPAGSVGVDHNDHSVEHCRSLGLTAFTPDEFHASAAPQTFDGMLAAHLVEHLPRADAVTVLKSYLPYLRPGARVVVITPQERGYASDATHVWFCGFEENADLCRELGLEVEDQGSFPFPRAAGRRFTYNEFVTVARLP</sequence>